<comment type="caution">
    <text evidence="8">The sequence shown here is derived from an EMBL/GenBank/DDBJ whole genome shotgun (WGS) entry which is preliminary data.</text>
</comment>
<keyword evidence="9" id="KW-1185">Reference proteome</keyword>
<dbReference type="AlphaFoldDB" id="A0AA39SZJ8"/>
<evidence type="ECO:0000313" key="9">
    <source>
        <dbReference type="Proteomes" id="UP001168877"/>
    </source>
</evidence>
<dbReference type="Pfam" id="PF23559">
    <property type="entry name" value="WHD_DRP"/>
    <property type="match status" value="1"/>
</dbReference>
<sequence>MAEIVVNLVIDKLGPLLVQEIKLLRGLRQEIEYVKEELKSIRFFLKDAEKRSAIEELEGNNNNGVQLWVAQVREVAYCIEDVLDEFAFTVAQLPHGRGIVGILRKANRSLRKLKLRQNIVNDILEIKKSLAKIQDRRKRYGLDSIQKESDAETRNVTRQGGCGVGSYYMEEDQIVGYESIRKELIDLMVNKIPQRRVIVLVGAGGLGKTTLAASVYKKNDLKNHFNCCAWIHVGKTYFKEDLLRRTIQKIYSSFGENAPGNMETMDEMGLIDMLRTYLEKKSYMVVFDDVWKDEFWKDVEHALPDNHKSSRLIITTRNRVVADFLPTRVVHTSILKGLPPDKAWQLFCMKAFDSNGFCPPELEELSNKILGKCRGLPLAIVAVGGLLSKKNRIVTEWEKLFNNLGEELGSDPHLRSCNRVLSEGFNDLPHLLKPCLLYFGLFPESYSIGCGRLIRLWIAEGFVQFQSNNSNGPEEIGQEYLTELIERNLVHVSETKLQGKALNCQVHDLMHEIILKKTKQSGFSRILNEHNMSQCPKTRRLTISESTDNVLVRINDSKVRSLFLSNIVELPRSFMSTISADNFKLMRVLDFEDAPIDYVPEGVGNLFHLHYLSLKNTKVKILPKTVGKLLNLETLNLKKTLVGELPVEIKNLKKLRYLAILRSDKQSFSYGEGTNIQEGFGSLIDLRKLGGVRLDSKMLEELKKLRQLRVLGVQLVNGNGKDMFSSIANMNYLKTLCIELTNRDETFDIESVASPPKYLERLYLLGNLKKLPDWIFNLQNLAKVYLSRSDLTDDPLRVLHSLPNLLQLFLLEAYNGEQLHIKQGWFPKLLELYLSDLKGLKFIMIEDGAMSLLETLVISACPLLKVIPSGVENLRNLSFLHFHNMLMEIESNSTFVTYETLEKLKHIPKVLLFAMGIKDC</sequence>
<dbReference type="GO" id="GO:0043531">
    <property type="term" value="F:ADP binding"/>
    <property type="evidence" value="ECO:0007669"/>
    <property type="project" value="InterPro"/>
</dbReference>
<keyword evidence="3" id="KW-0611">Plant defense</keyword>
<dbReference type="PANTHER" id="PTHR23155:SF1052">
    <property type="entry name" value="DISEASE RESISTANCE PROTEIN RPM1"/>
    <property type="match status" value="1"/>
</dbReference>
<feature type="domain" description="Disease resistance R13L4/SHOC-2-like LRR" evidence="7">
    <location>
        <begin position="559"/>
        <end position="860"/>
    </location>
</feature>
<organism evidence="8 9">
    <name type="scientific">Acer saccharum</name>
    <name type="common">Sugar maple</name>
    <dbReference type="NCBI Taxonomy" id="4024"/>
    <lineage>
        <taxon>Eukaryota</taxon>
        <taxon>Viridiplantae</taxon>
        <taxon>Streptophyta</taxon>
        <taxon>Embryophyta</taxon>
        <taxon>Tracheophyta</taxon>
        <taxon>Spermatophyta</taxon>
        <taxon>Magnoliopsida</taxon>
        <taxon>eudicotyledons</taxon>
        <taxon>Gunneridae</taxon>
        <taxon>Pentapetalae</taxon>
        <taxon>rosids</taxon>
        <taxon>malvids</taxon>
        <taxon>Sapindales</taxon>
        <taxon>Sapindaceae</taxon>
        <taxon>Hippocastanoideae</taxon>
        <taxon>Acereae</taxon>
        <taxon>Acer</taxon>
    </lineage>
</organism>
<dbReference type="Gene3D" id="3.80.10.10">
    <property type="entry name" value="Ribonuclease Inhibitor"/>
    <property type="match status" value="1"/>
</dbReference>
<accession>A0AA39SZJ8</accession>
<dbReference type="Proteomes" id="UP001168877">
    <property type="component" value="Unassembled WGS sequence"/>
</dbReference>
<protein>
    <submittedName>
        <fullName evidence="8">Uncharacterized protein</fullName>
    </submittedName>
</protein>
<dbReference type="Gene3D" id="1.10.8.430">
    <property type="entry name" value="Helical domain of apoptotic protease-activating factors"/>
    <property type="match status" value="1"/>
</dbReference>
<dbReference type="InterPro" id="IPR044974">
    <property type="entry name" value="Disease_R_plants"/>
</dbReference>
<feature type="domain" description="Disease resistance N-terminal" evidence="5">
    <location>
        <begin position="5"/>
        <end position="94"/>
    </location>
</feature>
<evidence type="ECO:0000259" key="6">
    <source>
        <dbReference type="Pfam" id="PF23559"/>
    </source>
</evidence>
<dbReference type="Pfam" id="PF18052">
    <property type="entry name" value="Rx_N"/>
    <property type="match status" value="1"/>
</dbReference>
<reference evidence="8" key="2">
    <citation type="submission" date="2023-06" db="EMBL/GenBank/DDBJ databases">
        <authorList>
            <person name="Swenson N.G."/>
            <person name="Wegrzyn J.L."/>
            <person name="Mcevoy S.L."/>
        </authorList>
    </citation>
    <scope>NUCLEOTIDE SEQUENCE</scope>
    <source>
        <strain evidence="8">NS2018</strain>
        <tissue evidence="8">Leaf</tissue>
    </source>
</reference>
<dbReference type="InterPro" id="IPR036388">
    <property type="entry name" value="WH-like_DNA-bd_sf"/>
</dbReference>
<dbReference type="InterPro" id="IPR041118">
    <property type="entry name" value="Rx_N"/>
</dbReference>
<dbReference type="InterPro" id="IPR038005">
    <property type="entry name" value="RX-like_CC"/>
</dbReference>
<dbReference type="FunFam" id="1.10.10.10:FF:000322">
    <property type="entry name" value="Probable disease resistance protein At1g63360"/>
    <property type="match status" value="1"/>
</dbReference>
<feature type="domain" description="NB-ARC" evidence="4">
    <location>
        <begin position="188"/>
        <end position="354"/>
    </location>
</feature>
<evidence type="ECO:0000256" key="1">
    <source>
        <dbReference type="ARBA" id="ARBA00022737"/>
    </source>
</evidence>
<gene>
    <name evidence="8" type="ORF">LWI29_037184</name>
</gene>
<dbReference type="CDD" id="cd14798">
    <property type="entry name" value="RX-CC_like"/>
    <property type="match status" value="1"/>
</dbReference>
<dbReference type="InterPro" id="IPR058922">
    <property type="entry name" value="WHD_DRP"/>
</dbReference>
<dbReference type="InterPro" id="IPR042197">
    <property type="entry name" value="Apaf_helical"/>
</dbReference>
<keyword evidence="2" id="KW-0547">Nucleotide-binding</keyword>
<proteinExistence type="predicted"/>
<evidence type="ECO:0000259" key="4">
    <source>
        <dbReference type="Pfam" id="PF00931"/>
    </source>
</evidence>
<dbReference type="Gene3D" id="1.20.5.4130">
    <property type="match status" value="1"/>
</dbReference>
<evidence type="ECO:0000259" key="5">
    <source>
        <dbReference type="Pfam" id="PF18052"/>
    </source>
</evidence>
<dbReference type="Pfam" id="PF23598">
    <property type="entry name" value="LRR_14"/>
    <property type="match status" value="1"/>
</dbReference>
<evidence type="ECO:0000259" key="7">
    <source>
        <dbReference type="Pfam" id="PF23598"/>
    </source>
</evidence>
<dbReference type="SUPFAM" id="SSF52058">
    <property type="entry name" value="L domain-like"/>
    <property type="match status" value="1"/>
</dbReference>
<feature type="domain" description="Disease resistance protein winged helix" evidence="6">
    <location>
        <begin position="441"/>
        <end position="514"/>
    </location>
</feature>
<dbReference type="InterPro" id="IPR032675">
    <property type="entry name" value="LRR_dom_sf"/>
</dbReference>
<reference evidence="8" key="1">
    <citation type="journal article" date="2022" name="Plant J.">
        <title>Strategies of tolerance reflected in two North American maple genomes.</title>
        <authorList>
            <person name="McEvoy S.L."/>
            <person name="Sezen U.U."/>
            <person name="Trouern-Trend A."/>
            <person name="McMahon S.M."/>
            <person name="Schaberg P.G."/>
            <person name="Yang J."/>
            <person name="Wegrzyn J.L."/>
            <person name="Swenson N.G."/>
        </authorList>
    </citation>
    <scope>NUCLEOTIDE SEQUENCE</scope>
    <source>
        <strain evidence="8">NS2018</strain>
    </source>
</reference>
<keyword evidence="1" id="KW-0677">Repeat</keyword>
<dbReference type="PRINTS" id="PR00364">
    <property type="entry name" value="DISEASERSIST"/>
</dbReference>
<dbReference type="EMBL" id="JAUESC010000003">
    <property type="protein sequence ID" value="KAK0602812.1"/>
    <property type="molecule type" value="Genomic_DNA"/>
</dbReference>
<dbReference type="GO" id="GO:0098542">
    <property type="term" value="P:defense response to other organism"/>
    <property type="evidence" value="ECO:0007669"/>
    <property type="project" value="TreeGrafter"/>
</dbReference>
<dbReference type="PANTHER" id="PTHR23155">
    <property type="entry name" value="DISEASE RESISTANCE PROTEIN RP"/>
    <property type="match status" value="1"/>
</dbReference>
<dbReference type="InterPro" id="IPR002182">
    <property type="entry name" value="NB-ARC"/>
</dbReference>
<evidence type="ECO:0000256" key="2">
    <source>
        <dbReference type="ARBA" id="ARBA00022741"/>
    </source>
</evidence>
<dbReference type="FunFam" id="3.40.50.300:FF:001091">
    <property type="entry name" value="Probable disease resistance protein At1g61300"/>
    <property type="match status" value="1"/>
</dbReference>
<dbReference type="Pfam" id="PF00931">
    <property type="entry name" value="NB-ARC"/>
    <property type="match status" value="1"/>
</dbReference>
<evidence type="ECO:0000256" key="3">
    <source>
        <dbReference type="ARBA" id="ARBA00022821"/>
    </source>
</evidence>
<dbReference type="Gene3D" id="3.40.50.300">
    <property type="entry name" value="P-loop containing nucleotide triphosphate hydrolases"/>
    <property type="match status" value="1"/>
</dbReference>
<dbReference type="InterPro" id="IPR027417">
    <property type="entry name" value="P-loop_NTPase"/>
</dbReference>
<dbReference type="InterPro" id="IPR055414">
    <property type="entry name" value="LRR_R13L4/SHOC2-like"/>
</dbReference>
<name>A0AA39SZJ8_ACESA</name>
<evidence type="ECO:0000313" key="8">
    <source>
        <dbReference type="EMBL" id="KAK0602812.1"/>
    </source>
</evidence>
<dbReference type="Gene3D" id="1.10.10.10">
    <property type="entry name" value="Winged helix-like DNA-binding domain superfamily/Winged helix DNA-binding domain"/>
    <property type="match status" value="1"/>
</dbReference>
<dbReference type="SUPFAM" id="SSF52540">
    <property type="entry name" value="P-loop containing nucleoside triphosphate hydrolases"/>
    <property type="match status" value="1"/>
</dbReference>